<evidence type="ECO:0000256" key="2">
    <source>
        <dbReference type="PROSITE-ProRule" id="PRU00104"/>
    </source>
</evidence>
<keyword evidence="7" id="KW-1185">Reference proteome</keyword>
<feature type="chain" id="PRO_5013573864" evidence="4">
    <location>
        <begin position="19"/>
        <end position="534"/>
    </location>
</feature>
<feature type="domain" description="HECT" evidence="5">
    <location>
        <begin position="201"/>
        <end position="534"/>
    </location>
</feature>
<proteinExistence type="predicted"/>
<dbReference type="InterPro" id="IPR035983">
    <property type="entry name" value="Hect_E3_ubiquitin_ligase"/>
</dbReference>
<protein>
    <submittedName>
        <fullName evidence="6">Putative G2/M phase-specific E3 ubiquitin-protein ligase-like isoform X2</fullName>
    </submittedName>
</protein>
<dbReference type="GO" id="GO:0004842">
    <property type="term" value="F:ubiquitin-protein transferase activity"/>
    <property type="evidence" value="ECO:0007669"/>
    <property type="project" value="InterPro"/>
</dbReference>
<keyword evidence="4" id="KW-0732">Signal</keyword>
<feature type="signal peptide" evidence="4">
    <location>
        <begin position="1"/>
        <end position="18"/>
    </location>
</feature>
<feature type="compositionally biased region" description="Basic and acidic residues" evidence="3">
    <location>
        <begin position="76"/>
        <end position="87"/>
    </location>
</feature>
<evidence type="ECO:0000256" key="1">
    <source>
        <dbReference type="ARBA" id="ARBA00022786"/>
    </source>
</evidence>
<accession>A0A2G8JN16</accession>
<evidence type="ECO:0000256" key="3">
    <source>
        <dbReference type="SAM" id="MobiDB-lite"/>
    </source>
</evidence>
<dbReference type="EMBL" id="MRZV01001554">
    <property type="protein sequence ID" value="PIK37127.1"/>
    <property type="molecule type" value="Genomic_DNA"/>
</dbReference>
<reference evidence="6 7" key="1">
    <citation type="journal article" date="2017" name="PLoS Biol.">
        <title>The sea cucumber genome provides insights into morphological evolution and visceral regeneration.</title>
        <authorList>
            <person name="Zhang X."/>
            <person name="Sun L."/>
            <person name="Yuan J."/>
            <person name="Sun Y."/>
            <person name="Gao Y."/>
            <person name="Zhang L."/>
            <person name="Li S."/>
            <person name="Dai H."/>
            <person name="Hamel J.F."/>
            <person name="Liu C."/>
            <person name="Yu Y."/>
            <person name="Liu S."/>
            <person name="Lin W."/>
            <person name="Guo K."/>
            <person name="Jin S."/>
            <person name="Xu P."/>
            <person name="Storey K.B."/>
            <person name="Huan P."/>
            <person name="Zhang T."/>
            <person name="Zhou Y."/>
            <person name="Zhang J."/>
            <person name="Lin C."/>
            <person name="Li X."/>
            <person name="Xing L."/>
            <person name="Huo D."/>
            <person name="Sun M."/>
            <person name="Wang L."/>
            <person name="Mercier A."/>
            <person name="Li F."/>
            <person name="Yang H."/>
            <person name="Xiang J."/>
        </authorList>
    </citation>
    <scope>NUCLEOTIDE SEQUENCE [LARGE SCALE GENOMIC DNA]</scope>
    <source>
        <strain evidence="6">Shaxun</strain>
        <tissue evidence="6">Muscle</tissue>
    </source>
</reference>
<dbReference type="Gene3D" id="3.90.1750.10">
    <property type="entry name" value="Hect, E3 ligase catalytic domains"/>
    <property type="match status" value="1"/>
</dbReference>
<dbReference type="PROSITE" id="PS50237">
    <property type="entry name" value="HECT"/>
    <property type="match status" value="1"/>
</dbReference>
<dbReference type="STRING" id="307972.A0A2G8JN16"/>
<dbReference type="SUPFAM" id="SSF56204">
    <property type="entry name" value="Hect, E3 ligase catalytic domain"/>
    <property type="match status" value="1"/>
</dbReference>
<dbReference type="InterPro" id="IPR000569">
    <property type="entry name" value="HECT_dom"/>
</dbReference>
<evidence type="ECO:0000259" key="5">
    <source>
        <dbReference type="PROSITE" id="PS50237"/>
    </source>
</evidence>
<feature type="active site" description="Glycyl thioester intermediate" evidence="2">
    <location>
        <position position="501"/>
    </location>
</feature>
<dbReference type="AlphaFoldDB" id="A0A2G8JN16"/>
<evidence type="ECO:0000313" key="6">
    <source>
        <dbReference type="EMBL" id="PIK37127.1"/>
    </source>
</evidence>
<dbReference type="Gene3D" id="3.30.2410.10">
    <property type="entry name" value="Hect, E3 ligase catalytic domain"/>
    <property type="match status" value="1"/>
</dbReference>
<dbReference type="OrthoDB" id="2384350at2759"/>
<organism evidence="6 7">
    <name type="scientific">Stichopus japonicus</name>
    <name type="common">Sea cucumber</name>
    <dbReference type="NCBI Taxonomy" id="307972"/>
    <lineage>
        <taxon>Eukaryota</taxon>
        <taxon>Metazoa</taxon>
        <taxon>Echinodermata</taxon>
        <taxon>Eleutherozoa</taxon>
        <taxon>Echinozoa</taxon>
        <taxon>Holothuroidea</taxon>
        <taxon>Aspidochirotacea</taxon>
        <taxon>Aspidochirotida</taxon>
        <taxon>Stichopodidae</taxon>
        <taxon>Apostichopus</taxon>
    </lineage>
</organism>
<dbReference type="Proteomes" id="UP000230750">
    <property type="component" value="Unassembled WGS sequence"/>
</dbReference>
<dbReference type="SMART" id="SM00119">
    <property type="entry name" value="HECTc"/>
    <property type="match status" value="1"/>
</dbReference>
<feature type="region of interest" description="Disordered" evidence="3">
    <location>
        <begin position="76"/>
        <end position="102"/>
    </location>
</feature>
<evidence type="ECO:0000313" key="7">
    <source>
        <dbReference type="Proteomes" id="UP000230750"/>
    </source>
</evidence>
<comment type="caution">
    <text evidence="6">The sequence shown here is derived from an EMBL/GenBank/DDBJ whole genome shotgun (WGS) entry which is preliminary data.</text>
</comment>
<sequence>MVQLCGFQGLSLWFFASASFGLFRSSVYTGPKVRNRVPESRYPSGIRTEDVSVVDDTLQECFICHVEIPETKLKQHRESCNGKRDDSALPGPSTPVISAPQRLPTSGPVDRYVADYIDLLEPDDSSDDELQHVIEDSLKDIDNNRDDTILEARMQEKLGQYHLLREEEKFHVVVRRRKILKCAADAINSQAGFSFFKDPVICFSGEEAVDLGGPRREFFTLATQQLSHLGIFEGKTGKLYFTHDIVVLEKGLYRLAGQIIAWSILHGGPGFPTLHPWLYSMMCDNKPSEEFSTEDVTDSDVMGHLQKIENCSSEALLEDTITMVGDWAANNGCPAIYSMSMANKEDILQTLFKQHIYYRCKSEIDDFKRGLDSVGKLWSMIHEDPAPFRCLLVMCDHPLTFSSVKKLFHIRWSENCAHRDKEEETIYCWEEFLRKAWTGDCSQDIELDDGTTDNIKIELHHILRFCTGADGIPPTGFHKQIDMEFFSVRDGTKPLPIASTCGLELHLPRGVEDTKFFADMMMEAILCSPGFGKM</sequence>
<dbReference type="Pfam" id="PF00632">
    <property type="entry name" value="HECT"/>
    <property type="match status" value="1"/>
</dbReference>
<name>A0A2G8JN16_STIJA</name>
<gene>
    <name evidence="6" type="ORF">BSL78_26041</name>
</gene>
<evidence type="ECO:0000256" key="4">
    <source>
        <dbReference type="SAM" id="SignalP"/>
    </source>
</evidence>
<keyword evidence="1 2" id="KW-0833">Ubl conjugation pathway</keyword>